<name>G7V8B1_THELD</name>
<dbReference type="PANTHER" id="PTHR37163:SF1">
    <property type="entry name" value="DUF501 DOMAIN-CONTAINING PROTEIN"/>
    <property type="match status" value="1"/>
</dbReference>
<accession>G7V8B1</accession>
<dbReference type="eggNOG" id="COG1507">
    <property type="taxonomic scope" value="Bacteria"/>
</dbReference>
<dbReference type="STRING" id="580340.Tlie_0538"/>
<dbReference type="PANTHER" id="PTHR37163">
    <property type="entry name" value="CONSERVED PROTEIN"/>
    <property type="match status" value="1"/>
</dbReference>
<dbReference type="Proteomes" id="UP000005868">
    <property type="component" value="Chromosome"/>
</dbReference>
<dbReference type="Pfam" id="PF04417">
    <property type="entry name" value="DUF501"/>
    <property type="match status" value="1"/>
</dbReference>
<reference evidence="1 2" key="2">
    <citation type="journal article" date="2012" name="Stand. Genomic Sci.">
        <title>Genome sequence of the moderately thermophilic, amino-acid-degrading and sulfur-reducing bacterium Thermovirga lienii type strain (Cas60314(T)).</title>
        <authorList>
            <person name="Goker M."/>
            <person name="Saunders E."/>
            <person name="Lapidus A."/>
            <person name="Nolan M."/>
            <person name="Lucas S."/>
            <person name="Hammon N."/>
            <person name="Deshpande S."/>
            <person name="Cheng J.F."/>
            <person name="Han C."/>
            <person name="Tapia R."/>
            <person name="Goodwin L.A."/>
            <person name="Pitluck S."/>
            <person name="Liolios K."/>
            <person name="Mavromatis K."/>
            <person name="Pagani I."/>
            <person name="Ivanova N."/>
            <person name="Mikhailova N."/>
            <person name="Pati A."/>
            <person name="Chen A."/>
            <person name="Palaniappan K."/>
            <person name="Land M."/>
            <person name="Chang Y.J."/>
            <person name="Jeffries C.D."/>
            <person name="Brambilla E.M."/>
            <person name="Rohde M."/>
            <person name="Spring S."/>
            <person name="Detter J.C."/>
            <person name="Woyke T."/>
            <person name="Bristow J."/>
            <person name="Eisen J.A."/>
            <person name="Markowitz V."/>
            <person name="Hugenholtz P."/>
            <person name="Kyrpides N.C."/>
            <person name="Klenk H.P."/>
        </authorList>
    </citation>
    <scope>NUCLEOTIDE SEQUENCE [LARGE SCALE GENOMIC DNA]</scope>
    <source>
        <strain evidence="2">ATCC BAA-1197 / DSM 17291 / Cas60314</strain>
    </source>
</reference>
<protein>
    <recommendedName>
        <fullName evidence="3">DUF501 domain-containing protein</fullName>
    </recommendedName>
</protein>
<dbReference type="AlphaFoldDB" id="G7V8B1"/>
<dbReference type="InterPro" id="IPR007511">
    <property type="entry name" value="DUF501"/>
</dbReference>
<keyword evidence="2" id="KW-1185">Reference proteome</keyword>
<evidence type="ECO:0008006" key="3">
    <source>
        <dbReference type="Google" id="ProtNLM"/>
    </source>
</evidence>
<evidence type="ECO:0000313" key="1">
    <source>
        <dbReference type="EMBL" id="AER66273.1"/>
    </source>
</evidence>
<organism evidence="1 2">
    <name type="scientific">Thermovirga lienii (strain ATCC BAA-1197 / DSM 17291 / Cas60314)</name>
    <dbReference type="NCBI Taxonomy" id="580340"/>
    <lineage>
        <taxon>Bacteria</taxon>
        <taxon>Thermotogati</taxon>
        <taxon>Synergistota</taxon>
        <taxon>Synergistia</taxon>
        <taxon>Synergistales</taxon>
        <taxon>Thermovirgaceae</taxon>
        <taxon>Thermovirga</taxon>
    </lineage>
</organism>
<proteinExistence type="predicted"/>
<evidence type="ECO:0000313" key="2">
    <source>
        <dbReference type="Proteomes" id="UP000005868"/>
    </source>
</evidence>
<gene>
    <name evidence="1" type="ordered locus">Tlie_0538</name>
</gene>
<dbReference type="EMBL" id="CP003096">
    <property type="protein sequence ID" value="AER66273.1"/>
    <property type="molecule type" value="Genomic_DNA"/>
</dbReference>
<sequence length="199" mass="22725">MVPLGLRWRGKNLPPLFFDRIFPKDLDLIRMQVKNRKFDESLVLGVAKRCSWGVPAVIVCAPLKALKPFPTSFWLTCPYITKACDRLESSGGVAQLESYLEQGKRHEWSAFIMAHVALRMSLLDENKKRFLISKRPRMWDVIRKGGPGGILPKGKVTVKCLHLQIASWMALGWHPGELWLKERLPELKCPNCNQVNCFG</sequence>
<dbReference type="HOGENOM" id="CLU_097805_2_0_0"/>
<dbReference type="KEGG" id="tli:Tlie_0538"/>
<reference evidence="2" key="1">
    <citation type="submission" date="2011-10" db="EMBL/GenBank/DDBJ databases">
        <title>The complete genome of chromosome of Thermovirga lienii DSM 17291.</title>
        <authorList>
            <consortium name="US DOE Joint Genome Institute (JGI-PGF)"/>
            <person name="Lucas S."/>
            <person name="Copeland A."/>
            <person name="Lapidus A."/>
            <person name="Glavina del Rio T."/>
            <person name="Dalin E."/>
            <person name="Tice H."/>
            <person name="Bruce D."/>
            <person name="Goodwin L."/>
            <person name="Pitluck S."/>
            <person name="Peters L."/>
            <person name="Mikhailova N."/>
            <person name="Saunders E."/>
            <person name="Kyrpides N."/>
            <person name="Mavromatis K."/>
            <person name="Ivanova N."/>
            <person name="Last F.I."/>
            <person name="Brettin T."/>
            <person name="Detter J.C."/>
            <person name="Han C."/>
            <person name="Larimer F."/>
            <person name="Land M."/>
            <person name="Hauser L."/>
            <person name="Markowitz V."/>
            <person name="Cheng J.-F."/>
            <person name="Hugenholtz P."/>
            <person name="Woyke T."/>
            <person name="Wu D."/>
            <person name="Spring S."/>
            <person name="Schroeder M."/>
            <person name="Brambilla E.-M."/>
            <person name="Klenk H.-P."/>
            <person name="Eisen J.A."/>
        </authorList>
    </citation>
    <scope>NUCLEOTIDE SEQUENCE [LARGE SCALE GENOMIC DNA]</scope>
    <source>
        <strain evidence="2">ATCC BAA-1197 / DSM 17291 / Cas60314</strain>
    </source>
</reference>